<dbReference type="EMBL" id="CAJEWN010000059">
    <property type="protein sequence ID" value="CAD2155588.1"/>
    <property type="molecule type" value="Genomic_DNA"/>
</dbReference>
<sequence>MDNHYQSFLQVFHLPKCLVYRHFLLNIPLLALLDQHRFQLTDILHHHPYPHPLLPLLIHHH</sequence>
<protein>
    <submittedName>
        <fullName evidence="1">Uncharacterized protein</fullName>
    </submittedName>
</protein>
<dbReference type="Proteomes" id="UP000580250">
    <property type="component" value="Unassembled WGS sequence"/>
</dbReference>
<name>A0A6V7UF50_MELEN</name>
<evidence type="ECO:0000313" key="2">
    <source>
        <dbReference type="Proteomes" id="UP000580250"/>
    </source>
</evidence>
<dbReference type="AlphaFoldDB" id="A0A6V7UF50"/>
<organism evidence="1 2">
    <name type="scientific">Meloidogyne enterolobii</name>
    <name type="common">Root-knot nematode worm</name>
    <name type="synonym">Meloidogyne mayaguensis</name>
    <dbReference type="NCBI Taxonomy" id="390850"/>
    <lineage>
        <taxon>Eukaryota</taxon>
        <taxon>Metazoa</taxon>
        <taxon>Ecdysozoa</taxon>
        <taxon>Nematoda</taxon>
        <taxon>Chromadorea</taxon>
        <taxon>Rhabditida</taxon>
        <taxon>Tylenchina</taxon>
        <taxon>Tylenchomorpha</taxon>
        <taxon>Tylenchoidea</taxon>
        <taxon>Meloidogynidae</taxon>
        <taxon>Meloidogyninae</taxon>
        <taxon>Meloidogyne</taxon>
    </lineage>
</organism>
<accession>A0A6V7UF50</accession>
<evidence type="ECO:0000313" key="1">
    <source>
        <dbReference type="EMBL" id="CAD2155588.1"/>
    </source>
</evidence>
<proteinExistence type="predicted"/>
<reference evidence="1 2" key="1">
    <citation type="submission" date="2020-08" db="EMBL/GenBank/DDBJ databases">
        <authorList>
            <person name="Koutsovoulos G."/>
            <person name="Danchin GJ E."/>
        </authorList>
    </citation>
    <scope>NUCLEOTIDE SEQUENCE [LARGE SCALE GENOMIC DNA]</scope>
</reference>
<comment type="caution">
    <text evidence="1">The sequence shown here is derived from an EMBL/GenBank/DDBJ whole genome shotgun (WGS) entry which is preliminary data.</text>
</comment>
<gene>
    <name evidence="1" type="ORF">MENT_LOCUS11920</name>
</gene>